<keyword evidence="1" id="KW-0443">Lipid metabolism</keyword>
<evidence type="ECO:0000256" key="1">
    <source>
        <dbReference type="ARBA" id="ARBA00023098"/>
    </source>
</evidence>
<dbReference type="STRING" id="286727.SAMN02982917_6842"/>
<evidence type="ECO:0000256" key="2">
    <source>
        <dbReference type="ARBA" id="ARBA00023239"/>
    </source>
</evidence>
<dbReference type="Pfam" id="PF00378">
    <property type="entry name" value="ECH_1"/>
    <property type="match status" value="1"/>
</dbReference>
<dbReference type="RefSeq" id="WP_167393432.1">
    <property type="nucleotide sequence ID" value="NZ_FXAK01000009.1"/>
</dbReference>
<reference evidence="3 4" key="1">
    <citation type="submission" date="2017-04" db="EMBL/GenBank/DDBJ databases">
        <authorList>
            <person name="Afonso C.L."/>
            <person name="Miller P.J."/>
            <person name="Scott M.A."/>
            <person name="Spackman E."/>
            <person name="Goraichik I."/>
            <person name="Dimitrov K.M."/>
            <person name="Suarez D.L."/>
            <person name="Swayne D.E."/>
        </authorList>
    </citation>
    <scope>NUCLEOTIDE SEQUENCE [LARGE SCALE GENOMIC DNA]</scope>
    <source>
        <strain evidence="3 4">A2P</strain>
    </source>
</reference>
<organism evidence="3 4">
    <name type="scientific">Azospirillum oryzae</name>
    <dbReference type="NCBI Taxonomy" id="286727"/>
    <lineage>
        <taxon>Bacteria</taxon>
        <taxon>Pseudomonadati</taxon>
        <taxon>Pseudomonadota</taxon>
        <taxon>Alphaproteobacteria</taxon>
        <taxon>Rhodospirillales</taxon>
        <taxon>Azospirillaceae</taxon>
        <taxon>Azospirillum</taxon>
    </lineage>
</organism>
<gene>
    <name evidence="3" type="ORF">SAMN02982917_6842</name>
</gene>
<keyword evidence="2" id="KW-0456">Lyase</keyword>
<dbReference type="GO" id="GO:0006635">
    <property type="term" value="P:fatty acid beta-oxidation"/>
    <property type="evidence" value="ECO:0007669"/>
    <property type="project" value="TreeGrafter"/>
</dbReference>
<sequence length="247" mass="25734">MSLVSIEHADGVALVRYDRGGRANALSAAAMERLTDVAHRLRADTGVRAVVLTGTGTVFSGGIDLSDPLLWPTGTDVLEQHAAVERGRALCDAWAALPQLTIAAVEGPAVGGGGVLALALDLRVFGRSAHLRLPEARLGFNLAWGGLPRLVSLVGPARAKRLLITDLRVDPALALDWGLADLVAEDGAAVDESMRLAGEAAAVPPLALRMTKRAIDAQADQTRLAHGDSDQFLLGRLLRDAAAAAKA</sequence>
<evidence type="ECO:0000313" key="3">
    <source>
        <dbReference type="EMBL" id="SMF89730.1"/>
    </source>
</evidence>
<dbReference type="GO" id="GO:0016829">
    <property type="term" value="F:lyase activity"/>
    <property type="evidence" value="ECO:0007669"/>
    <property type="project" value="UniProtKB-KW"/>
</dbReference>
<dbReference type="PANTHER" id="PTHR11941:SF169">
    <property type="entry name" value="(7AS)-7A-METHYL-1,5-DIOXO-2,3,5,6,7,7A-HEXAHYDRO-1H-INDENE-CARBOXYL-COA HYDROLASE"/>
    <property type="match status" value="1"/>
</dbReference>
<dbReference type="EMBL" id="FXAK01000009">
    <property type="protein sequence ID" value="SMF89730.1"/>
    <property type="molecule type" value="Genomic_DNA"/>
</dbReference>
<dbReference type="Gene3D" id="3.90.226.10">
    <property type="entry name" value="2-enoyl-CoA Hydratase, Chain A, domain 1"/>
    <property type="match status" value="1"/>
</dbReference>
<name>A0A1X7HP88_9PROT</name>
<dbReference type="CDD" id="cd06558">
    <property type="entry name" value="crotonase-like"/>
    <property type="match status" value="1"/>
</dbReference>
<dbReference type="InterPro" id="IPR029045">
    <property type="entry name" value="ClpP/crotonase-like_dom_sf"/>
</dbReference>
<dbReference type="PANTHER" id="PTHR11941">
    <property type="entry name" value="ENOYL-COA HYDRATASE-RELATED"/>
    <property type="match status" value="1"/>
</dbReference>
<dbReference type="SUPFAM" id="SSF52096">
    <property type="entry name" value="ClpP/crotonase"/>
    <property type="match status" value="1"/>
</dbReference>
<protein>
    <submittedName>
        <fullName evidence="3">Enoyl-CoA hydratase/carnithine racemase</fullName>
    </submittedName>
</protein>
<dbReference type="Proteomes" id="UP000192936">
    <property type="component" value="Unassembled WGS sequence"/>
</dbReference>
<dbReference type="InterPro" id="IPR001753">
    <property type="entry name" value="Enoyl-CoA_hydra/iso"/>
</dbReference>
<dbReference type="AlphaFoldDB" id="A0A1X7HP88"/>
<accession>A0A1X7HP88</accession>
<evidence type="ECO:0000313" key="4">
    <source>
        <dbReference type="Proteomes" id="UP000192936"/>
    </source>
</evidence>
<proteinExistence type="predicted"/>